<sequence length="57" mass="6700">MEKDPRNMTDQELVIWQKQCAESARTYLFSINQPLVYIREDGHTVAEYKDGNVLVVR</sequence>
<evidence type="ECO:0000313" key="1">
    <source>
        <dbReference type="EMBL" id="QMW04315.1"/>
    </source>
</evidence>
<evidence type="ECO:0000313" key="2">
    <source>
        <dbReference type="Proteomes" id="UP000515369"/>
    </source>
</evidence>
<dbReference type="AlphaFoldDB" id="A0A7G5GZM3"/>
<dbReference type="Proteomes" id="UP000515369">
    <property type="component" value="Chromosome"/>
</dbReference>
<organism evidence="1 2">
    <name type="scientific">Spirosoma foliorum</name>
    <dbReference type="NCBI Taxonomy" id="2710596"/>
    <lineage>
        <taxon>Bacteria</taxon>
        <taxon>Pseudomonadati</taxon>
        <taxon>Bacteroidota</taxon>
        <taxon>Cytophagia</taxon>
        <taxon>Cytophagales</taxon>
        <taxon>Cytophagaceae</taxon>
        <taxon>Spirosoma</taxon>
    </lineage>
</organism>
<reference evidence="1 2" key="1">
    <citation type="submission" date="2020-07" db="EMBL/GenBank/DDBJ databases">
        <title>Spirosoma foliorum sp. nov., isolated from the leaves on the Nejang mountain Korea, Republic of.</title>
        <authorList>
            <person name="Ho H."/>
            <person name="Lee Y.-J."/>
            <person name="Nurcahyanto D.-A."/>
            <person name="Kim S.-G."/>
        </authorList>
    </citation>
    <scope>NUCLEOTIDE SEQUENCE [LARGE SCALE GENOMIC DNA]</scope>
    <source>
        <strain evidence="1 2">PL0136</strain>
    </source>
</reference>
<name>A0A7G5GZM3_9BACT</name>
<dbReference type="RefSeq" id="WP_182461569.1">
    <property type="nucleotide sequence ID" value="NZ_CP059732.1"/>
</dbReference>
<keyword evidence="2" id="KW-1185">Reference proteome</keyword>
<accession>A0A7G5GZM3</accession>
<dbReference type="KEGG" id="sfol:H3H32_05035"/>
<proteinExistence type="predicted"/>
<dbReference type="EMBL" id="CP059732">
    <property type="protein sequence ID" value="QMW04315.1"/>
    <property type="molecule type" value="Genomic_DNA"/>
</dbReference>
<protein>
    <submittedName>
        <fullName evidence="1">Uncharacterized protein</fullName>
    </submittedName>
</protein>
<gene>
    <name evidence="1" type="ORF">H3H32_05035</name>
</gene>